<feature type="transmembrane region" description="Helical" evidence="1">
    <location>
        <begin position="6"/>
        <end position="24"/>
    </location>
</feature>
<dbReference type="SUPFAM" id="SSF103481">
    <property type="entry name" value="Multidrug resistance efflux transporter EmrE"/>
    <property type="match status" value="2"/>
</dbReference>
<dbReference type="AlphaFoldDB" id="A3SPT8"/>
<feature type="domain" description="EamA" evidence="2">
    <location>
        <begin position="147"/>
        <end position="273"/>
    </location>
</feature>
<gene>
    <name evidence="3" type="ORF">ISM_16470</name>
</gene>
<dbReference type="GO" id="GO:0016020">
    <property type="term" value="C:membrane"/>
    <property type="evidence" value="ECO:0007669"/>
    <property type="project" value="InterPro"/>
</dbReference>
<evidence type="ECO:0000259" key="2">
    <source>
        <dbReference type="Pfam" id="PF00892"/>
    </source>
</evidence>
<feature type="transmembrane region" description="Helical" evidence="1">
    <location>
        <begin position="77"/>
        <end position="99"/>
    </location>
</feature>
<keyword evidence="4" id="KW-1185">Reference proteome</keyword>
<evidence type="ECO:0000313" key="4">
    <source>
        <dbReference type="Proteomes" id="UP000005954"/>
    </source>
</evidence>
<feature type="transmembrane region" description="Helical" evidence="1">
    <location>
        <begin position="36"/>
        <end position="57"/>
    </location>
</feature>
<keyword evidence="1" id="KW-0472">Membrane</keyword>
<dbReference type="STRING" id="89187.ISM_16470"/>
<keyword evidence="1" id="KW-1133">Transmembrane helix</keyword>
<dbReference type="Pfam" id="PF00892">
    <property type="entry name" value="EamA"/>
    <property type="match status" value="2"/>
</dbReference>
<dbReference type="EMBL" id="AALY01000002">
    <property type="protein sequence ID" value="EAP76478.1"/>
    <property type="molecule type" value="Genomic_DNA"/>
</dbReference>
<feature type="transmembrane region" description="Helical" evidence="1">
    <location>
        <begin position="120"/>
        <end position="137"/>
    </location>
</feature>
<dbReference type="PANTHER" id="PTHR22911:SF135">
    <property type="entry name" value="BLR4310 PROTEIN"/>
    <property type="match status" value="1"/>
</dbReference>
<keyword evidence="1" id="KW-0812">Transmembrane</keyword>
<reference evidence="3 4" key="1">
    <citation type="submission" date="2005-12" db="EMBL/GenBank/DDBJ databases">
        <authorList>
            <person name="Moran M.A."/>
            <person name="Ferriera S."/>
            <person name="Johnson J."/>
            <person name="Kravitz S."/>
            <person name="Halpern A."/>
            <person name="Remington K."/>
            <person name="Beeson K."/>
            <person name="Tran B."/>
            <person name="Rogers Y.-H."/>
            <person name="Friedman R."/>
            <person name="Venter J.C."/>
        </authorList>
    </citation>
    <scope>NUCLEOTIDE SEQUENCE [LARGE SCALE GENOMIC DNA]</scope>
    <source>
        <strain evidence="4">ATCC BAA-591 / DSM 15170 / ISM</strain>
    </source>
</reference>
<dbReference type="PANTHER" id="PTHR22911">
    <property type="entry name" value="ACYL-MALONYL CONDENSING ENZYME-RELATED"/>
    <property type="match status" value="1"/>
</dbReference>
<evidence type="ECO:0000313" key="3">
    <source>
        <dbReference type="EMBL" id="EAP76478.1"/>
    </source>
</evidence>
<dbReference type="OrthoDB" id="7165334at2"/>
<feature type="transmembrane region" description="Helical" evidence="1">
    <location>
        <begin position="172"/>
        <end position="195"/>
    </location>
</feature>
<feature type="transmembrane region" description="Helical" evidence="1">
    <location>
        <begin position="143"/>
        <end position="160"/>
    </location>
</feature>
<accession>A3SPT8</accession>
<protein>
    <submittedName>
        <fullName evidence="3">Possible transporter, RhaT family protein of the DMT superfamily</fullName>
    </submittedName>
</protein>
<dbReference type="InterPro" id="IPR037185">
    <property type="entry name" value="EmrE-like"/>
</dbReference>
<sequence>MDNLRGALLMVLAMTGFAFEDAFIKYMAADLHIGHILMLLGLGGTVIFALASALQGQPVVTRALVSKPILLRNLGELIAAIGFVTALSMADLSLVSAILQANPLAVTLAAALFMGETVGWRRYSAIAVGFLGVLMIIRPGFDGFNFASLWALTAVFALALRDLATRRAPPSVTSMQISTYAFATIALSGLGLLLMGGEPLLPAGFPLWPLGGALVAGCTGYYAVVAANRVGDVSFISPFRYSRLLVALAIGIIAFGERPDAWTLLGSAIIIGSGLYTILREQRLKRRSRDTAVKPT</sequence>
<organism evidence="3 4">
    <name type="scientific">Roseovarius nubinhibens (strain ATCC BAA-591 / DSM 15170 / ISM)</name>
    <dbReference type="NCBI Taxonomy" id="89187"/>
    <lineage>
        <taxon>Bacteria</taxon>
        <taxon>Pseudomonadati</taxon>
        <taxon>Pseudomonadota</taxon>
        <taxon>Alphaproteobacteria</taxon>
        <taxon>Rhodobacterales</taxon>
        <taxon>Roseobacteraceae</taxon>
        <taxon>Roseovarius</taxon>
    </lineage>
</organism>
<feature type="transmembrane region" description="Helical" evidence="1">
    <location>
        <begin position="207"/>
        <end position="227"/>
    </location>
</feature>
<dbReference type="HOGENOM" id="CLU_032828_2_0_5"/>
<feature type="transmembrane region" description="Helical" evidence="1">
    <location>
        <begin position="239"/>
        <end position="255"/>
    </location>
</feature>
<proteinExistence type="predicted"/>
<evidence type="ECO:0000256" key="1">
    <source>
        <dbReference type="SAM" id="Phobius"/>
    </source>
</evidence>
<dbReference type="InterPro" id="IPR000620">
    <property type="entry name" value="EamA_dom"/>
</dbReference>
<comment type="caution">
    <text evidence="3">The sequence shown here is derived from an EMBL/GenBank/DDBJ whole genome shotgun (WGS) entry which is preliminary data.</text>
</comment>
<dbReference type="Proteomes" id="UP000005954">
    <property type="component" value="Unassembled WGS sequence"/>
</dbReference>
<feature type="transmembrane region" description="Helical" evidence="1">
    <location>
        <begin position="261"/>
        <end position="279"/>
    </location>
</feature>
<name>A3SPT8_ROSNI</name>
<dbReference type="RefSeq" id="WP_009815303.1">
    <property type="nucleotide sequence ID" value="NZ_CH724156.1"/>
</dbReference>
<feature type="domain" description="EamA" evidence="2">
    <location>
        <begin position="5"/>
        <end position="137"/>
    </location>
</feature>
<dbReference type="eggNOG" id="COG0697">
    <property type="taxonomic scope" value="Bacteria"/>
</dbReference>